<keyword evidence="9" id="KW-0326">Glycosidase</keyword>
<protein>
    <recommendedName>
        <fullName evidence="11">Beta-mannosidase B</fullName>
        <ecNumber evidence="5">3.2.1.25</ecNumber>
    </recommendedName>
    <alternativeName>
        <fullName evidence="12">Mannanase B</fullName>
    </alternativeName>
</protein>
<feature type="domain" description="Mannosidase Ig/CBM-like" evidence="15">
    <location>
        <begin position="680"/>
        <end position="767"/>
    </location>
</feature>
<dbReference type="InterPro" id="IPR041447">
    <property type="entry name" value="Mannosidase_ig"/>
</dbReference>
<dbReference type="InterPro" id="IPR013783">
    <property type="entry name" value="Ig-like_fold"/>
</dbReference>
<keyword evidence="18" id="KW-1185">Reference proteome</keyword>
<organism evidence="17 18">
    <name type="scientific">Chitinophaga caeni</name>
    <dbReference type="NCBI Taxonomy" id="2029983"/>
    <lineage>
        <taxon>Bacteria</taxon>
        <taxon>Pseudomonadati</taxon>
        <taxon>Bacteroidota</taxon>
        <taxon>Chitinophagia</taxon>
        <taxon>Chitinophagales</taxon>
        <taxon>Chitinophagaceae</taxon>
        <taxon>Chitinophaga</taxon>
    </lineage>
</organism>
<dbReference type="PANTHER" id="PTHR43730:SF1">
    <property type="entry name" value="BETA-MANNOSIDASE"/>
    <property type="match status" value="1"/>
</dbReference>
<evidence type="ECO:0000256" key="5">
    <source>
        <dbReference type="ARBA" id="ARBA00012754"/>
    </source>
</evidence>
<evidence type="ECO:0000256" key="12">
    <source>
        <dbReference type="ARBA" id="ARBA00041614"/>
    </source>
</evidence>
<comment type="subunit">
    <text evidence="4">Homodimer.</text>
</comment>
<reference evidence="17 18" key="1">
    <citation type="submission" date="2017-10" db="EMBL/GenBank/DDBJ databases">
        <title>Paenichitinophaga pekingensis gen. nov., sp. nov., isolated from activated sludge.</title>
        <authorList>
            <person name="Jin D."/>
            <person name="Kong X."/>
            <person name="Deng Y."/>
            <person name="Bai Z."/>
        </authorList>
    </citation>
    <scope>NUCLEOTIDE SEQUENCE [LARGE SCALE GENOMIC DNA]</scope>
    <source>
        <strain evidence="17 18">13</strain>
    </source>
</reference>
<dbReference type="Pfam" id="PF17753">
    <property type="entry name" value="Ig_mannosidase"/>
    <property type="match status" value="1"/>
</dbReference>
<dbReference type="PANTHER" id="PTHR43730">
    <property type="entry name" value="BETA-MANNOSIDASE"/>
    <property type="match status" value="1"/>
</dbReference>
<evidence type="ECO:0000256" key="3">
    <source>
        <dbReference type="ARBA" id="ARBA00004740"/>
    </source>
</evidence>
<dbReference type="SUPFAM" id="SSF51445">
    <property type="entry name" value="(Trans)glycosidases"/>
    <property type="match status" value="1"/>
</dbReference>
<keyword evidence="7 17" id="KW-0378">Hydrolase</keyword>
<dbReference type="GO" id="GO:0006516">
    <property type="term" value="P:glycoprotein catabolic process"/>
    <property type="evidence" value="ECO:0007669"/>
    <property type="project" value="TreeGrafter"/>
</dbReference>
<dbReference type="FunFam" id="3.20.20.80:FF:000050">
    <property type="entry name" value="Beta-mannosidase B"/>
    <property type="match status" value="1"/>
</dbReference>
<comment type="pathway">
    <text evidence="3">Glycan metabolism; N-glycan degradation.</text>
</comment>
<keyword evidence="8" id="KW-0325">Glycoprotein</keyword>
<dbReference type="EMBL" id="CP023777">
    <property type="protein sequence ID" value="ATL49688.1"/>
    <property type="molecule type" value="Genomic_DNA"/>
</dbReference>
<evidence type="ECO:0000256" key="2">
    <source>
        <dbReference type="ARBA" id="ARBA00004613"/>
    </source>
</evidence>
<dbReference type="InterPro" id="IPR008979">
    <property type="entry name" value="Galactose-bd-like_sf"/>
</dbReference>
<gene>
    <name evidence="17" type="ORF">COR50_01360</name>
</gene>
<dbReference type="OrthoDB" id="9801077at2"/>
<dbReference type="SUPFAM" id="SSF49303">
    <property type="entry name" value="beta-Galactosidase/glucuronidase domain"/>
    <property type="match status" value="3"/>
</dbReference>
<evidence type="ECO:0000256" key="8">
    <source>
        <dbReference type="ARBA" id="ARBA00023180"/>
    </source>
</evidence>
<evidence type="ECO:0000256" key="9">
    <source>
        <dbReference type="ARBA" id="ARBA00023295"/>
    </source>
</evidence>
<comment type="similarity">
    <text evidence="10">Belongs to the glycosyl hydrolase 2 family. Beta-mannosidase B subfamily.</text>
</comment>
<evidence type="ECO:0000313" key="18">
    <source>
        <dbReference type="Proteomes" id="UP000220133"/>
    </source>
</evidence>
<evidence type="ECO:0000256" key="1">
    <source>
        <dbReference type="ARBA" id="ARBA00000829"/>
    </source>
</evidence>
<dbReference type="KEGG" id="cbae:COR50_01360"/>
<dbReference type="GO" id="GO:0005576">
    <property type="term" value="C:extracellular region"/>
    <property type="evidence" value="ECO:0007669"/>
    <property type="project" value="UniProtKB-SubCell"/>
</dbReference>
<dbReference type="GO" id="GO:0005975">
    <property type="term" value="P:carbohydrate metabolic process"/>
    <property type="evidence" value="ECO:0007669"/>
    <property type="project" value="InterPro"/>
</dbReference>
<evidence type="ECO:0000259" key="16">
    <source>
        <dbReference type="Pfam" id="PF22666"/>
    </source>
</evidence>
<evidence type="ECO:0000259" key="15">
    <source>
        <dbReference type="Pfam" id="PF17786"/>
    </source>
</evidence>
<dbReference type="Gene3D" id="3.20.20.80">
    <property type="entry name" value="Glycosidases"/>
    <property type="match status" value="1"/>
</dbReference>
<dbReference type="Gene3D" id="2.60.120.260">
    <property type="entry name" value="Galactose-binding domain-like"/>
    <property type="match status" value="1"/>
</dbReference>
<dbReference type="InterPro" id="IPR054593">
    <property type="entry name" value="Beta-mannosidase-like_N2"/>
</dbReference>
<sequence>MFRLFLVIFVSIFVNFSISFAQQQRMPLDQGWSFRRADEQKWFPAKVPGTVHTDLLGNGLIPDPFFGTNEKSLQWIENIDWVYKRNLNIPADAIDADALQLNFKGLDTYVDIYLNGQKIYSANNMFIEHWIDVKPFVHIGDNELKVYFHSPIRHDMPNFVRDGWLYPAGNDQAQIPLSIYARKAPYHYGWDWGPRFVTSGIWLPVDLVITRKASLEDVYLQQKSLSEKVAIVDAQLLLNIMQAGEYEVRISSPAKKFASVSKRITCQPGKQEIDIPFNIKKPDRWWPNGLGKQVLYPVEVSVSYAHNVVDRQVKKIGLRTVEVVNKPDQWGESFFVKVNGVPVFMKGANYIPQDNFLPRVTDEQYQSIFRTMKDCHFNMVRVWGGGIYEKDIFYDLADETGILVWQDFMFACSLYPSDENFFENVRKEAVYNIRRLRNHPSLALWCGNNEIAVAIKNWGWKGSYAYTDRQWEDFLEGYDKLFKELLPQEVNKNDPGRFYFSSSPVSNWGKAEDFKVGDNHYWGVWHGMEWFEQLNVKVPRFMSEYGFQSFPGIETMPNFATEKDYDIYGNVMQAHQKSVTRGNAAINTYMLHYYKEPKDFPSFLYLNQVLQAEGIKVGMEAHRRNMPYCMGTLYWQLNDCWPAASWSSMDYTGRWKALQFFVKKAYDTTIVSNYIDENILKSYIITDRLNTAKGKFTWMLKRFDGTVLKDTSLKVELKGNSSLNVFDIAINDIENIASTSNVFIETTWKEEKGGIVRNVFYLKDPKDLNLQQPSVDVDIIAKWDQYILQVHSSGLAKNVYLQLPADKSAVFSDNYMDVLPGETLNIYLRSNLTLKQVKSNLIVMNLLDAYK</sequence>
<dbReference type="InterPro" id="IPR041625">
    <property type="entry name" value="Beta-mannosidase_Ig"/>
</dbReference>
<comment type="subcellular location">
    <subcellularLocation>
        <location evidence="2">Secreted</location>
    </subcellularLocation>
</comment>
<keyword evidence="6" id="KW-0964">Secreted</keyword>
<dbReference type="EC" id="3.2.1.25" evidence="5"/>
<feature type="domain" description="Glycoside hydrolase family 2 immunoglobulin-like beta-sandwich" evidence="13">
    <location>
        <begin position="214"/>
        <end position="319"/>
    </location>
</feature>
<accession>A0A291R0G7</accession>
<feature type="domain" description="Beta-mannosidase-like galactose-binding" evidence="16">
    <location>
        <begin position="32"/>
        <end position="202"/>
    </location>
</feature>
<proteinExistence type="inferred from homology"/>
<evidence type="ECO:0000259" key="13">
    <source>
        <dbReference type="Pfam" id="PF00703"/>
    </source>
</evidence>
<evidence type="ECO:0000256" key="11">
    <source>
        <dbReference type="ARBA" id="ARBA00041069"/>
    </source>
</evidence>
<evidence type="ECO:0000256" key="6">
    <source>
        <dbReference type="ARBA" id="ARBA00022525"/>
    </source>
</evidence>
<evidence type="ECO:0000313" key="17">
    <source>
        <dbReference type="EMBL" id="ATL49688.1"/>
    </source>
</evidence>
<dbReference type="Proteomes" id="UP000220133">
    <property type="component" value="Chromosome"/>
</dbReference>
<dbReference type="SUPFAM" id="SSF49785">
    <property type="entry name" value="Galactose-binding domain-like"/>
    <property type="match status" value="1"/>
</dbReference>
<evidence type="ECO:0000256" key="10">
    <source>
        <dbReference type="ARBA" id="ARBA00038429"/>
    </source>
</evidence>
<comment type="catalytic activity">
    <reaction evidence="1">
        <text>Hydrolysis of terminal, non-reducing beta-D-mannose residues in beta-D-mannosides.</text>
        <dbReference type="EC" id="3.2.1.25"/>
    </reaction>
</comment>
<evidence type="ECO:0000259" key="14">
    <source>
        <dbReference type="Pfam" id="PF17753"/>
    </source>
</evidence>
<dbReference type="Pfam" id="PF17786">
    <property type="entry name" value="Mannosidase_ig"/>
    <property type="match status" value="1"/>
</dbReference>
<dbReference type="Pfam" id="PF00703">
    <property type="entry name" value="Glyco_hydro_2"/>
    <property type="match status" value="1"/>
</dbReference>
<feature type="domain" description="Beta-mannosidase Ig-fold" evidence="14">
    <location>
        <begin position="770"/>
        <end position="848"/>
    </location>
</feature>
<name>A0A291R0G7_9BACT</name>
<evidence type="ECO:0000256" key="7">
    <source>
        <dbReference type="ARBA" id="ARBA00022801"/>
    </source>
</evidence>
<evidence type="ECO:0000256" key="4">
    <source>
        <dbReference type="ARBA" id="ARBA00011738"/>
    </source>
</evidence>
<dbReference type="Pfam" id="PF22666">
    <property type="entry name" value="Glyco_hydro_2_N2"/>
    <property type="match status" value="1"/>
</dbReference>
<dbReference type="InterPro" id="IPR036156">
    <property type="entry name" value="Beta-gal/glucu_dom_sf"/>
</dbReference>
<dbReference type="GO" id="GO:0004567">
    <property type="term" value="F:beta-mannosidase activity"/>
    <property type="evidence" value="ECO:0007669"/>
    <property type="project" value="UniProtKB-EC"/>
</dbReference>
<dbReference type="InterPro" id="IPR017853">
    <property type="entry name" value="GH"/>
</dbReference>
<dbReference type="AlphaFoldDB" id="A0A291R0G7"/>
<dbReference type="Gene3D" id="2.60.40.10">
    <property type="entry name" value="Immunoglobulins"/>
    <property type="match status" value="3"/>
</dbReference>
<dbReference type="InterPro" id="IPR050887">
    <property type="entry name" value="Beta-mannosidase_GH2"/>
</dbReference>
<dbReference type="InterPro" id="IPR006102">
    <property type="entry name" value="Ig-like_GH2"/>
</dbReference>